<feature type="coiled-coil region" evidence="1">
    <location>
        <begin position="162"/>
        <end position="196"/>
    </location>
</feature>
<dbReference type="GO" id="GO:0006302">
    <property type="term" value="P:double-strand break repair"/>
    <property type="evidence" value="ECO:0007669"/>
    <property type="project" value="InterPro"/>
</dbReference>
<keyword evidence="4" id="KW-1185">Reference proteome</keyword>
<sequence>MIRRIVIENFMAHGKTELELHPGVNVLTGPNNTGKSAVVEALRCVAENPPSKELIRHEAPRAVVRLDLDDGSYVQWERTSGSAVYKIGDGSGREETYAKFGRAVPEDVQAALRIGSLETESGPIDIHIGNQKTPIFLLDQTGSQAAAFFAASTEAEYLLQMQQELKTRTDMAQRDRRELQAALARTEKELERFGDLPRLCRSLEDAEALYEEIQGLQRAIPAVEGLIRSLERALGQQRAWRRKREELARLEAPPRLSDTEPLGRLILAVEKTGRLLSRTRSDRDVLEALTPPPFLRDTPGLERLMGALSHTRRMLFVHRERAKILGGTGAPPVIRETAGLERIRSRLNDVLERIRKYGVRREALQALEGPPELKKTDALEGKLREMARLLEGLAKVRRASNTLSTLTALPPLESSEGLARTITELRRAREARDTAARRAKHLARLARPPELTPVAALDRVCAQLEAGRKERRRLEDRSRRLDQALSAARDEIRRLIDQAGLCPFCRQPMDVDHFLTEAVPGGPAGGTDHARS</sequence>
<dbReference type="Pfam" id="PF13476">
    <property type="entry name" value="AAA_23"/>
    <property type="match status" value="1"/>
</dbReference>
<dbReference type="InterPro" id="IPR038729">
    <property type="entry name" value="Rad50/SbcC_AAA"/>
</dbReference>
<name>A0A1M4YFR0_9BACT</name>
<dbReference type="GO" id="GO:0016887">
    <property type="term" value="F:ATP hydrolysis activity"/>
    <property type="evidence" value="ECO:0007669"/>
    <property type="project" value="InterPro"/>
</dbReference>
<dbReference type="SUPFAM" id="SSF52540">
    <property type="entry name" value="P-loop containing nucleoside triphosphate hydrolases"/>
    <property type="match status" value="1"/>
</dbReference>
<dbReference type="Proteomes" id="UP000184076">
    <property type="component" value="Unassembled WGS sequence"/>
</dbReference>
<evidence type="ECO:0000313" key="3">
    <source>
        <dbReference type="EMBL" id="SHF04595.1"/>
    </source>
</evidence>
<keyword evidence="1" id="KW-0175">Coiled coil</keyword>
<organism evidence="3 4">
    <name type="scientific">Desulfacinum infernum DSM 9756</name>
    <dbReference type="NCBI Taxonomy" id="1121391"/>
    <lineage>
        <taxon>Bacteria</taxon>
        <taxon>Pseudomonadati</taxon>
        <taxon>Thermodesulfobacteriota</taxon>
        <taxon>Syntrophobacteria</taxon>
        <taxon>Syntrophobacterales</taxon>
        <taxon>Syntrophobacteraceae</taxon>
        <taxon>Desulfacinum</taxon>
    </lineage>
</organism>
<evidence type="ECO:0000256" key="1">
    <source>
        <dbReference type="SAM" id="Coils"/>
    </source>
</evidence>
<dbReference type="PANTHER" id="PTHR32182:SF0">
    <property type="entry name" value="DNA REPLICATION AND REPAIR PROTEIN RECF"/>
    <property type="match status" value="1"/>
</dbReference>
<keyword evidence="3" id="KW-0269">Exonuclease</keyword>
<dbReference type="Gene3D" id="3.40.50.300">
    <property type="entry name" value="P-loop containing nucleotide triphosphate hydrolases"/>
    <property type="match status" value="1"/>
</dbReference>
<dbReference type="RefSeq" id="WP_143156380.1">
    <property type="nucleotide sequence ID" value="NZ_FQVB01000010.1"/>
</dbReference>
<dbReference type="STRING" id="1121391.SAMN02745206_01247"/>
<dbReference type="GO" id="GO:0004527">
    <property type="term" value="F:exonuclease activity"/>
    <property type="evidence" value="ECO:0007669"/>
    <property type="project" value="UniProtKB-KW"/>
</dbReference>
<feature type="domain" description="Rad50/SbcC-type AAA" evidence="2">
    <location>
        <begin position="4"/>
        <end position="182"/>
    </location>
</feature>
<feature type="coiled-coil region" evidence="1">
    <location>
        <begin position="457"/>
        <end position="498"/>
    </location>
</feature>
<gene>
    <name evidence="3" type="ORF">SAMN02745206_01247</name>
</gene>
<evidence type="ECO:0000313" key="4">
    <source>
        <dbReference type="Proteomes" id="UP000184076"/>
    </source>
</evidence>
<accession>A0A1M4YFR0</accession>
<dbReference type="PANTHER" id="PTHR32182">
    <property type="entry name" value="DNA REPLICATION AND REPAIR PROTEIN RECF"/>
    <property type="match status" value="1"/>
</dbReference>
<evidence type="ECO:0000259" key="2">
    <source>
        <dbReference type="Pfam" id="PF13476"/>
    </source>
</evidence>
<keyword evidence="3" id="KW-0378">Hydrolase</keyword>
<protein>
    <submittedName>
        <fullName evidence="3">Exonuclease SbcC</fullName>
    </submittedName>
</protein>
<dbReference type="OrthoDB" id="267455at2"/>
<dbReference type="AlphaFoldDB" id="A0A1M4YFR0"/>
<proteinExistence type="predicted"/>
<reference evidence="4" key="1">
    <citation type="submission" date="2016-11" db="EMBL/GenBank/DDBJ databases">
        <authorList>
            <person name="Varghese N."/>
            <person name="Submissions S."/>
        </authorList>
    </citation>
    <scope>NUCLEOTIDE SEQUENCE [LARGE SCALE GENOMIC DNA]</scope>
    <source>
        <strain evidence="4">DSM 9756</strain>
    </source>
</reference>
<keyword evidence="3" id="KW-0540">Nuclease</keyword>
<dbReference type="InterPro" id="IPR027417">
    <property type="entry name" value="P-loop_NTPase"/>
</dbReference>
<dbReference type="EMBL" id="FQVB01000010">
    <property type="protein sequence ID" value="SHF04595.1"/>
    <property type="molecule type" value="Genomic_DNA"/>
</dbReference>
<dbReference type="GO" id="GO:0000731">
    <property type="term" value="P:DNA synthesis involved in DNA repair"/>
    <property type="evidence" value="ECO:0007669"/>
    <property type="project" value="TreeGrafter"/>
</dbReference>